<dbReference type="InterPro" id="IPR044505">
    <property type="entry name" value="GlgX_Isoamylase_N_E_set"/>
</dbReference>
<dbReference type="Gene3D" id="2.60.40.10">
    <property type="entry name" value="Immunoglobulins"/>
    <property type="match status" value="1"/>
</dbReference>
<dbReference type="Pfam" id="PF21156">
    <property type="entry name" value="ISOA1-3_C"/>
    <property type="match status" value="1"/>
</dbReference>
<evidence type="ECO:0000256" key="3">
    <source>
        <dbReference type="ARBA" id="ARBA00022528"/>
    </source>
</evidence>
<name>A0A3B1CRP4_9ZZZZ</name>
<dbReference type="InterPro" id="IPR004193">
    <property type="entry name" value="Glyco_hydro_13_N"/>
</dbReference>
<evidence type="ECO:0000256" key="5">
    <source>
        <dbReference type="ARBA" id="ARBA00022801"/>
    </source>
</evidence>
<keyword evidence="5 10" id="KW-0378">Hydrolase</keyword>
<dbReference type="SUPFAM" id="SSF51445">
    <property type="entry name" value="(Trans)glycosidases"/>
    <property type="match status" value="1"/>
</dbReference>
<dbReference type="Gene3D" id="2.60.40.1180">
    <property type="entry name" value="Golgi alpha-mannosidase II"/>
    <property type="match status" value="1"/>
</dbReference>
<dbReference type="InterPro" id="IPR011837">
    <property type="entry name" value="Glycogen_debranch_GlgX"/>
</dbReference>
<evidence type="ECO:0000256" key="6">
    <source>
        <dbReference type="ARBA" id="ARBA00022946"/>
    </source>
</evidence>
<gene>
    <name evidence="10" type="ORF">MNBD_NITROSPINAE04-941</name>
</gene>
<dbReference type="InterPro" id="IPR017853">
    <property type="entry name" value="GH"/>
</dbReference>
<dbReference type="InterPro" id="IPR013780">
    <property type="entry name" value="Glyco_hydro_b"/>
</dbReference>
<dbReference type="Pfam" id="PF02922">
    <property type="entry name" value="CBM_48"/>
    <property type="match status" value="1"/>
</dbReference>
<dbReference type="Pfam" id="PF00128">
    <property type="entry name" value="Alpha-amylase"/>
    <property type="match status" value="1"/>
</dbReference>
<evidence type="ECO:0000256" key="1">
    <source>
        <dbReference type="ARBA" id="ARBA00004229"/>
    </source>
</evidence>
<dbReference type="InterPro" id="IPR013783">
    <property type="entry name" value="Ig-like_fold"/>
</dbReference>
<protein>
    <submittedName>
        <fullName evidence="10">Limit dextrin alpha-1,6-maltotetraose-hydrolase</fullName>
        <ecNumber evidence="10">3.2.1.196</ecNumber>
    </submittedName>
</protein>
<comment type="similarity">
    <text evidence="2">Belongs to the glycosyl hydrolase 13 family.</text>
</comment>
<dbReference type="AlphaFoldDB" id="A0A3B1CRP4"/>
<dbReference type="SMART" id="SM00642">
    <property type="entry name" value="Aamy"/>
    <property type="match status" value="1"/>
</dbReference>
<dbReference type="InterPro" id="IPR006047">
    <property type="entry name" value="GH13_cat_dom"/>
</dbReference>
<dbReference type="CDD" id="cd11326">
    <property type="entry name" value="AmyAc_Glg_debranch"/>
    <property type="match status" value="1"/>
</dbReference>
<feature type="region of interest" description="Disordered" evidence="8">
    <location>
        <begin position="478"/>
        <end position="498"/>
    </location>
</feature>
<evidence type="ECO:0000256" key="7">
    <source>
        <dbReference type="ARBA" id="ARBA00023295"/>
    </source>
</evidence>
<proteinExistence type="inferred from homology"/>
<dbReference type="PANTHER" id="PTHR43002">
    <property type="entry name" value="GLYCOGEN DEBRANCHING ENZYME"/>
    <property type="match status" value="1"/>
</dbReference>
<dbReference type="NCBIfam" id="TIGR02100">
    <property type="entry name" value="glgX_debranch"/>
    <property type="match status" value="1"/>
</dbReference>
<sequence>MTEYSGSSPKKPFILKKGSPLPLGATIIPRGVNFSIFSKNAVSVTLLLFKENGGDPFASLELNRSENTTGDVWHIQLDSFDHANVLYAYRVNGPYDPKTGHRFDSDAILLDPYAKSLAGSGEWGGRYAKTGPEDMSAHQLRCRIGTGSFDWRGDKPPNIPMKDLIIYETHTRGFTRHHSSGVGAPGVFKGLIEKIPYLKKLGINAIELMPVHEFYESETGLSDPATGRPLINLWGYSTIALFAPKASYAADSGGGQINEFKELIRACHEAGVEVILDVVFNHTAEGDEKGPVYSFKGLDNKIYYMLDENGEYLNFSGCGNTINCNHPVVRDMIRECLRYWVTEMHIDGFRFDLASILSRGMSGEPLSEPPLVEAIALDPVLADIKLIAEAWDAGGLYQVGEFCSWGRWGEWNGKYRDNIRRFLKGDEGQAAELAHRVSGSPDLYQSGGRYPYHSINFVTCHDGFTLADLFSYNEKHNELNGEDNRDGTDNNFSYNQGVEGPTDDPEIISLRLRQMKNAIVLLLISQGVPMLYEADEMARSKNGNNNTWSHDDELNWVDWSLLGKNAGFHRFVSLMVAFRNENAALRRADFYTGEPMEGTQIPDIAWHGEKPGEPDWTPSSRIVAFTIGGPVKEDGRRAPDIYAAFNSGEDTVSFELPVIENRRWLQKIFTALKTPDDFYKTGEEKELIDGGYFALPPKSSVVLVSADLHDPAS</sequence>
<evidence type="ECO:0000256" key="8">
    <source>
        <dbReference type="SAM" id="MobiDB-lite"/>
    </source>
</evidence>
<dbReference type="GO" id="GO:0004135">
    <property type="term" value="F:amylo-alpha-1,6-glucosidase activity"/>
    <property type="evidence" value="ECO:0007669"/>
    <property type="project" value="InterPro"/>
</dbReference>
<keyword evidence="4" id="KW-0934">Plastid</keyword>
<evidence type="ECO:0000256" key="4">
    <source>
        <dbReference type="ARBA" id="ARBA00022640"/>
    </source>
</evidence>
<dbReference type="InterPro" id="IPR048650">
    <property type="entry name" value="ISOA1-3-like_C"/>
</dbReference>
<dbReference type="GO" id="GO:0005980">
    <property type="term" value="P:glycogen catabolic process"/>
    <property type="evidence" value="ECO:0007669"/>
    <property type="project" value="InterPro"/>
</dbReference>
<dbReference type="Gene3D" id="3.20.20.80">
    <property type="entry name" value="Glycosidases"/>
    <property type="match status" value="1"/>
</dbReference>
<comment type="subcellular location">
    <subcellularLocation>
        <location evidence="1">Plastid</location>
        <location evidence="1">Chloroplast</location>
    </subcellularLocation>
</comment>
<organism evidence="10">
    <name type="scientific">hydrothermal vent metagenome</name>
    <dbReference type="NCBI Taxonomy" id="652676"/>
    <lineage>
        <taxon>unclassified sequences</taxon>
        <taxon>metagenomes</taxon>
        <taxon>ecological metagenomes</taxon>
    </lineage>
</organism>
<keyword evidence="6" id="KW-0809">Transit peptide</keyword>
<dbReference type="EC" id="3.2.1.196" evidence="10"/>
<dbReference type="EMBL" id="UOGA01000296">
    <property type="protein sequence ID" value="VAX25360.1"/>
    <property type="molecule type" value="Genomic_DNA"/>
</dbReference>
<keyword evidence="7 10" id="KW-0326">Glycosidase</keyword>
<dbReference type="GO" id="GO:0120549">
    <property type="term" value="F:limit dextrin alpha-1,6-maltotetraose-hydrolase activity"/>
    <property type="evidence" value="ECO:0007669"/>
    <property type="project" value="UniProtKB-EC"/>
</dbReference>
<dbReference type="SUPFAM" id="SSF81296">
    <property type="entry name" value="E set domains"/>
    <property type="match status" value="1"/>
</dbReference>
<dbReference type="GO" id="GO:0009507">
    <property type="term" value="C:chloroplast"/>
    <property type="evidence" value="ECO:0007669"/>
    <property type="project" value="UniProtKB-SubCell"/>
</dbReference>
<evidence type="ECO:0000313" key="10">
    <source>
        <dbReference type="EMBL" id="VAX25360.1"/>
    </source>
</evidence>
<keyword evidence="3" id="KW-0150">Chloroplast</keyword>
<dbReference type="FunFam" id="3.20.20.80:FF:000054">
    <property type="entry name" value="Glycogen debranching enzyme"/>
    <property type="match status" value="1"/>
</dbReference>
<evidence type="ECO:0000256" key="2">
    <source>
        <dbReference type="ARBA" id="ARBA00008061"/>
    </source>
</evidence>
<dbReference type="SUPFAM" id="SSF51011">
    <property type="entry name" value="Glycosyl hydrolase domain"/>
    <property type="match status" value="1"/>
</dbReference>
<feature type="domain" description="Glycosyl hydrolase family 13 catalytic" evidence="9">
    <location>
        <begin position="168"/>
        <end position="579"/>
    </location>
</feature>
<dbReference type="GO" id="GO:0019156">
    <property type="term" value="F:isoamylase activity"/>
    <property type="evidence" value="ECO:0007669"/>
    <property type="project" value="UniProtKB-ARBA"/>
</dbReference>
<dbReference type="CDD" id="cd02856">
    <property type="entry name" value="E_set_GDE_Isoamylase_N"/>
    <property type="match status" value="1"/>
</dbReference>
<dbReference type="InterPro" id="IPR014756">
    <property type="entry name" value="Ig_E-set"/>
</dbReference>
<accession>A0A3B1CRP4</accession>
<reference evidence="10" key="1">
    <citation type="submission" date="2018-06" db="EMBL/GenBank/DDBJ databases">
        <authorList>
            <person name="Zhirakovskaya E."/>
        </authorList>
    </citation>
    <scope>NUCLEOTIDE SEQUENCE</scope>
</reference>
<evidence type="ECO:0000259" key="9">
    <source>
        <dbReference type="SMART" id="SM00642"/>
    </source>
</evidence>
<feature type="compositionally biased region" description="Basic and acidic residues" evidence="8">
    <location>
        <begin position="478"/>
        <end position="488"/>
    </location>
</feature>